<evidence type="ECO:0000313" key="4">
    <source>
        <dbReference type="EMBL" id="KAL3619234.1"/>
    </source>
</evidence>
<dbReference type="InterPro" id="IPR046848">
    <property type="entry name" value="E_motif"/>
</dbReference>
<dbReference type="FunFam" id="1.25.40.10:FF:000343">
    <property type="entry name" value="Pentatricopeptide repeat-containing protein At3g58590"/>
    <property type="match status" value="1"/>
</dbReference>
<evidence type="ECO:0000256" key="1">
    <source>
        <dbReference type="ARBA" id="ARBA00022737"/>
    </source>
</evidence>
<accession>A0ABD3BPW0</accession>
<dbReference type="PANTHER" id="PTHR47926">
    <property type="entry name" value="PENTATRICOPEPTIDE REPEAT-CONTAINING PROTEIN"/>
    <property type="match status" value="1"/>
</dbReference>
<comment type="caution">
    <text evidence="4">The sequence shown here is derived from an EMBL/GenBank/DDBJ whole genome shotgun (WGS) entry which is preliminary data.</text>
</comment>
<dbReference type="AlphaFoldDB" id="A0ABD3BPW0"/>
<comment type="similarity">
    <text evidence="2">Belongs to the PPR family. PCMP-E subfamily.</text>
</comment>
<dbReference type="FunFam" id="1.25.40.10:FF:000090">
    <property type="entry name" value="Pentatricopeptide repeat-containing protein, chloroplastic"/>
    <property type="match status" value="1"/>
</dbReference>
<evidence type="ECO:0000313" key="5">
    <source>
        <dbReference type="Proteomes" id="UP001632038"/>
    </source>
</evidence>
<dbReference type="NCBIfam" id="TIGR00756">
    <property type="entry name" value="PPR"/>
    <property type="match status" value="5"/>
</dbReference>
<evidence type="ECO:0000256" key="2">
    <source>
        <dbReference type="ARBA" id="ARBA00061659"/>
    </source>
</evidence>
<dbReference type="InterPro" id="IPR002885">
    <property type="entry name" value="PPR_rpt"/>
</dbReference>
<dbReference type="PROSITE" id="PS51375">
    <property type="entry name" value="PPR"/>
    <property type="match status" value="4"/>
</dbReference>
<dbReference type="InterPro" id="IPR046960">
    <property type="entry name" value="PPR_At4g14850-like_plant"/>
</dbReference>
<feature type="repeat" description="PPR" evidence="3">
    <location>
        <begin position="72"/>
        <end position="106"/>
    </location>
</feature>
<dbReference type="Gene3D" id="1.25.40.10">
    <property type="entry name" value="Tetratricopeptide repeat domain"/>
    <property type="match status" value="5"/>
</dbReference>
<gene>
    <name evidence="4" type="ORF">CASFOL_036804</name>
</gene>
<dbReference type="Pfam" id="PF13041">
    <property type="entry name" value="PPR_2"/>
    <property type="match status" value="2"/>
</dbReference>
<organism evidence="4 5">
    <name type="scientific">Castilleja foliolosa</name>
    <dbReference type="NCBI Taxonomy" id="1961234"/>
    <lineage>
        <taxon>Eukaryota</taxon>
        <taxon>Viridiplantae</taxon>
        <taxon>Streptophyta</taxon>
        <taxon>Embryophyta</taxon>
        <taxon>Tracheophyta</taxon>
        <taxon>Spermatophyta</taxon>
        <taxon>Magnoliopsida</taxon>
        <taxon>eudicotyledons</taxon>
        <taxon>Gunneridae</taxon>
        <taxon>Pentapetalae</taxon>
        <taxon>asterids</taxon>
        <taxon>lamiids</taxon>
        <taxon>Lamiales</taxon>
        <taxon>Orobanchaceae</taxon>
        <taxon>Pedicularideae</taxon>
        <taxon>Castillejinae</taxon>
        <taxon>Castilleja</taxon>
    </lineage>
</organism>
<keyword evidence="5" id="KW-1185">Reference proteome</keyword>
<reference evidence="5" key="1">
    <citation type="journal article" date="2024" name="IScience">
        <title>Strigolactones Initiate the Formation of Haustorium-like Structures in Castilleja.</title>
        <authorList>
            <person name="Buerger M."/>
            <person name="Peterson D."/>
            <person name="Chory J."/>
        </authorList>
    </citation>
    <scope>NUCLEOTIDE SEQUENCE [LARGE SCALE GENOMIC DNA]</scope>
</reference>
<dbReference type="Proteomes" id="UP001632038">
    <property type="component" value="Unassembled WGS sequence"/>
</dbReference>
<dbReference type="Pfam" id="PF20431">
    <property type="entry name" value="E_motif"/>
    <property type="match status" value="1"/>
</dbReference>
<dbReference type="PANTHER" id="PTHR47926:SF513">
    <property type="entry name" value="PENTATRICOPEPTIDE REPEAT-CONTAINING PROTEIN"/>
    <property type="match status" value="1"/>
</dbReference>
<dbReference type="Pfam" id="PF01535">
    <property type="entry name" value="PPR"/>
    <property type="match status" value="5"/>
</dbReference>
<dbReference type="FunFam" id="1.25.40.10:FF:000196">
    <property type="entry name" value="Pentatricopeptide repeat-containing protein At4g14850"/>
    <property type="match status" value="1"/>
</dbReference>
<evidence type="ECO:0000256" key="3">
    <source>
        <dbReference type="PROSITE-ProRule" id="PRU00708"/>
    </source>
</evidence>
<proteinExistence type="inferred from homology"/>
<sequence>MNFTNLHSLVSPPSCANIRSPKLSFSHPHYPLPSENTFSDALFSLRTCTDNKNTKMGSCFHAHILKSGLETDVFIANSLLNMYSKFDQLKNARNVFDQMPHRTIVSWTSIMSAYNRHGLTHETILLFSQLLEHHLHLQPNEFTLSVLLQACASKGDENLVKVIQSFAIKTGLISDTFLQNSLIDAYSKSGKPTAAEKLMGRLYSRDVVSWTSIISGYLSRGDTKRALASFLGMQEDGVLPNDVTMLTVLKVCSDINELEILKWVHGLVMKGNWCLNSVLVLNSLMEMYSINGYFVESMKIFLYFCFNNNGLFPKPETMASILHGCGNLNLGKEIHGYLIKNGFLPCIVAENSLINMYGKNGSKDSALILFRRMVKSDIISWNTIINCFVKNDDPGGALRLLGEIHGKDDVFPDFVTGLTSLEACSDLVLLTQGQIVHGYLTRTGLLMDIFVQNALIDMYAKSGRLDHAVIVFDKMPERDIGSWNSIIAAYGMNGDGISALKLFDDLKKCEKIKLNEITFVNILSACAHAGLVEAGLDIFDSMDTCYGVKPSMEHFACVVDMLGRAGRIEDADRFVDKMPVQPGCDVWAALLGACAVSGNLAVAEKAARELEILGPENSVWRVALSNVYAAAGEWQKVAAIRAEMRGTGMRKEGGWSSVNVDGFELRFMAAETRHPESAVIYEVIGRLRDHMRDA</sequence>
<name>A0ABD3BPW0_9LAMI</name>
<feature type="repeat" description="PPR" evidence="3">
    <location>
        <begin position="448"/>
        <end position="482"/>
    </location>
</feature>
<feature type="repeat" description="PPR" evidence="3">
    <location>
        <begin position="206"/>
        <end position="240"/>
    </location>
</feature>
<dbReference type="InterPro" id="IPR011990">
    <property type="entry name" value="TPR-like_helical_dom_sf"/>
</dbReference>
<feature type="repeat" description="PPR" evidence="3">
    <location>
        <begin position="346"/>
        <end position="380"/>
    </location>
</feature>
<dbReference type="EMBL" id="JAVIJP010000069">
    <property type="protein sequence ID" value="KAL3619234.1"/>
    <property type="molecule type" value="Genomic_DNA"/>
</dbReference>
<evidence type="ECO:0008006" key="6">
    <source>
        <dbReference type="Google" id="ProtNLM"/>
    </source>
</evidence>
<protein>
    <recommendedName>
        <fullName evidence="6">Pentatricopeptide repeat-containing protein</fullName>
    </recommendedName>
</protein>
<keyword evidence="1" id="KW-0677">Repeat</keyword>